<keyword evidence="4 6" id="KW-0863">Zinc-finger</keyword>
<dbReference type="Gramene" id="rna-AYBTSS11_LOCUS25269">
    <property type="protein sequence ID" value="CAJ1973209.1"/>
    <property type="gene ID" value="gene-AYBTSS11_LOCUS25269"/>
</dbReference>
<dbReference type="SMART" id="SM00744">
    <property type="entry name" value="RINGv"/>
    <property type="match status" value="1"/>
</dbReference>
<accession>A0AA86VV61</accession>
<evidence type="ECO:0000259" key="7">
    <source>
        <dbReference type="PROSITE" id="PS50089"/>
    </source>
</evidence>
<dbReference type="PANTHER" id="PTHR15710:SF77">
    <property type="entry name" value="RING-H2 FINGER PROTEIN ATL21B"/>
    <property type="match status" value="1"/>
</dbReference>
<gene>
    <name evidence="8" type="ORF">AYBTSS11_LOCUS25269</name>
</gene>
<dbReference type="AlphaFoldDB" id="A0AA86VV61"/>
<comment type="catalytic activity">
    <reaction evidence="1">
        <text>S-ubiquitinyl-[E2 ubiquitin-conjugating enzyme]-L-cysteine + [acceptor protein]-L-lysine = [E2 ubiquitin-conjugating enzyme]-L-cysteine + N(6)-ubiquitinyl-[acceptor protein]-L-lysine.</text>
        <dbReference type="EC" id="2.3.2.27"/>
    </reaction>
</comment>
<evidence type="ECO:0000256" key="5">
    <source>
        <dbReference type="ARBA" id="ARBA00022833"/>
    </source>
</evidence>
<dbReference type="Proteomes" id="UP001189624">
    <property type="component" value="Chromosome 9"/>
</dbReference>
<evidence type="ECO:0000256" key="4">
    <source>
        <dbReference type="ARBA" id="ARBA00022771"/>
    </source>
</evidence>
<dbReference type="EC" id="2.3.2.27" evidence="2"/>
<dbReference type="GO" id="GO:0005737">
    <property type="term" value="C:cytoplasm"/>
    <property type="evidence" value="ECO:0007669"/>
    <property type="project" value="TreeGrafter"/>
</dbReference>
<feature type="domain" description="RING-type" evidence="7">
    <location>
        <begin position="342"/>
        <end position="388"/>
    </location>
</feature>
<evidence type="ECO:0000256" key="1">
    <source>
        <dbReference type="ARBA" id="ARBA00000900"/>
    </source>
</evidence>
<name>A0AA86VV61_9FABA</name>
<reference evidence="8" key="1">
    <citation type="submission" date="2023-10" db="EMBL/GenBank/DDBJ databases">
        <authorList>
            <person name="Domelevo Entfellner J.-B."/>
        </authorList>
    </citation>
    <scope>NUCLEOTIDE SEQUENCE</scope>
</reference>
<keyword evidence="5" id="KW-0862">Zinc</keyword>
<dbReference type="InterPro" id="IPR001841">
    <property type="entry name" value="Znf_RING"/>
</dbReference>
<dbReference type="SUPFAM" id="SSF57850">
    <property type="entry name" value="RING/U-box"/>
    <property type="match status" value="2"/>
</dbReference>
<dbReference type="EMBL" id="OY731406">
    <property type="protein sequence ID" value="CAJ1973209.1"/>
    <property type="molecule type" value="Genomic_DNA"/>
</dbReference>
<dbReference type="SMART" id="SM00184">
    <property type="entry name" value="RING"/>
    <property type="match status" value="1"/>
</dbReference>
<dbReference type="GO" id="GO:0061630">
    <property type="term" value="F:ubiquitin protein ligase activity"/>
    <property type="evidence" value="ECO:0007669"/>
    <property type="project" value="UniProtKB-EC"/>
</dbReference>
<evidence type="ECO:0000256" key="2">
    <source>
        <dbReference type="ARBA" id="ARBA00012483"/>
    </source>
</evidence>
<evidence type="ECO:0000256" key="3">
    <source>
        <dbReference type="ARBA" id="ARBA00022723"/>
    </source>
</evidence>
<dbReference type="GO" id="GO:0016567">
    <property type="term" value="P:protein ubiquitination"/>
    <property type="evidence" value="ECO:0007669"/>
    <property type="project" value="TreeGrafter"/>
</dbReference>
<keyword evidence="3" id="KW-0479">Metal-binding</keyword>
<dbReference type="InterPro" id="IPR011016">
    <property type="entry name" value="Znf_RING-CH"/>
</dbReference>
<evidence type="ECO:0000256" key="6">
    <source>
        <dbReference type="PROSITE-ProRule" id="PRU00175"/>
    </source>
</evidence>
<organism evidence="8 9">
    <name type="scientific">Sphenostylis stenocarpa</name>
    <dbReference type="NCBI Taxonomy" id="92480"/>
    <lineage>
        <taxon>Eukaryota</taxon>
        <taxon>Viridiplantae</taxon>
        <taxon>Streptophyta</taxon>
        <taxon>Embryophyta</taxon>
        <taxon>Tracheophyta</taxon>
        <taxon>Spermatophyta</taxon>
        <taxon>Magnoliopsida</taxon>
        <taxon>eudicotyledons</taxon>
        <taxon>Gunneridae</taxon>
        <taxon>Pentapetalae</taxon>
        <taxon>rosids</taxon>
        <taxon>fabids</taxon>
        <taxon>Fabales</taxon>
        <taxon>Fabaceae</taxon>
        <taxon>Papilionoideae</taxon>
        <taxon>50 kb inversion clade</taxon>
        <taxon>NPAAA clade</taxon>
        <taxon>indigoferoid/millettioid clade</taxon>
        <taxon>Phaseoleae</taxon>
        <taxon>Sphenostylis</taxon>
    </lineage>
</organism>
<dbReference type="PROSITE" id="PS50089">
    <property type="entry name" value="ZF_RING_2"/>
    <property type="match status" value="1"/>
</dbReference>
<dbReference type="Gene3D" id="3.30.40.10">
    <property type="entry name" value="Zinc/RING finger domain, C3HC4 (zinc finger)"/>
    <property type="match status" value="2"/>
</dbReference>
<dbReference type="Pfam" id="PF13639">
    <property type="entry name" value="zf-RING_2"/>
    <property type="match status" value="1"/>
</dbReference>
<evidence type="ECO:0000313" key="8">
    <source>
        <dbReference type="EMBL" id="CAJ1973209.1"/>
    </source>
</evidence>
<keyword evidence="9" id="KW-1185">Reference proteome</keyword>
<dbReference type="CDD" id="cd16448">
    <property type="entry name" value="RING-H2"/>
    <property type="match status" value="1"/>
</dbReference>
<dbReference type="GO" id="GO:0008270">
    <property type="term" value="F:zinc ion binding"/>
    <property type="evidence" value="ECO:0007669"/>
    <property type="project" value="UniProtKB-KW"/>
</dbReference>
<protein>
    <recommendedName>
        <fullName evidence="2">RING-type E3 ubiquitin transferase</fullName>
        <ecNumber evidence="2">2.3.2.27</ecNumber>
    </recommendedName>
</protein>
<proteinExistence type="predicted"/>
<dbReference type="PANTHER" id="PTHR15710">
    <property type="entry name" value="E3 UBIQUITIN-PROTEIN LIGASE PRAJA"/>
    <property type="match status" value="1"/>
</dbReference>
<sequence length="395" mass="46010">MVINMTTTEERRISFYRCLMRVEETRMNVKPTDRLRIDVTISVRYQDYLHIIQTSTLLKRLVFISCQSFLENNKDFLRSLLFDPSCSHCFIPEIVDLVSERILNMTQQILGCCRDTESVDSECQEFSLNLDIIVDIVPDVESEEEEEEIENAVTEESMQQDAAMIPASSEAIHSLTTFTDFHFLKRITQKCNICLEKFRLGEDEEKVKFSWMPCDHAFHHHYFLSILVLDPPYSNFFAPESIDEVSGTIRTLAEEIFEFCSDTESSEYQEFPLKLDIIVDLVPAEDTVPEEESEEEEEEIDNAVIEESMQQDAAMIPASSEAIHSLKTFTILPSSKRRTEECNICLEQFRVRENEENVKFSSMPCHHVFHHYCIVKWLQISHTCPLCRYPMPTEN</sequence>
<dbReference type="InterPro" id="IPR013083">
    <property type="entry name" value="Znf_RING/FYVE/PHD"/>
</dbReference>
<evidence type="ECO:0000313" key="9">
    <source>
        <dbReference type="Proteomes" id="UP001189624"/>
    </source>
</evidence>